<dbReference type="EMBL" id="CACRXK020019474">
    <property type="protein sequence ID" value="CAB4033697.1"/>
    <property type="molecule type" value="Genomic_DNA"/>
</dbReference>
<feature type="non-terminal residue" evidence="1">
    <location>
        <position position="1"/>
    </location>
</feature>
<comment type="caution">
    <text evidence="1">The sequence shown here is derived from an EMBL/GenBank/DDBJ whole genome shotgun (WGS) entry which is preliminary data.</text>
</comment>
<organism evidence="1 2">
    <name type="scientific">Paramuricea clavata</name>
    <name type="common">Red gorgonian</name>
    <name type="synonym">Violescent sea-whip</name>
    <dbReference type="NCBI Taxonomy" id="317549"/>
    <lineage>
        <taxon>Eukaryota</taxon>
        <taxon>Metazoa</taxon>
        <taxon>Cnidaria</taxon>
        <taxon>Anthozoa</taxon>
        <taxon>Octocorallia</taxon>
        <taxon>Malacalcyonacea</taxon>
        <taxon>Plexauridae</taxon>
        <taxon>Paramuricea</taxon>
    </lineage>
</organism>
<dbReference type="GO" id="GO:0003676">
    <property type="term" value="F:nucleic acid binding"/>
    <property type="evidence" value="ECO:0007669"/>
    <property type="project" value="InterPro"/>
</dbReference>
<dbReference type="InterPro" id="IPR001584">
    <property type="entry name" value="Integrase_cat-core"/>
</dbReference>
<dbReference type="GO" id="GO:0015074">
    <property type="term" value="P:DNA integration"/>
    <property type="evidence" value="ECO:0007669"/>
    <property type="project" value="InterPro"/>
</dbReference>
<dbReference type="InterPro" id="IPR012337">
    <property type="entry name" value="RNaseH-like_sf"/>
</dbReference>
<dbReference type="Proteomes" id="UP001152795">
    <property type="component" value="Unassembled WGS sequence"/>
</dbReference>
<protein>
    <submittedName>
        <fullName evidence="1">Uncharacterized protein LOC110050550</fullName>
    </submittedName>
</protein>
<dbReference type="Pfam" id="PF24764">
    <property type="entry name" value="rva_4"/>
    <property type="match status" value="1"/>
</dbReference>
<sequence>FETNNDYVRTDIIQEFSISGNGKKPARLSVTPLRTGNLQVTGIKYSLSSVTLSGPVDYISTKSAATADHPAVSAVSVLGRLDIGVRGPRLNSSKVERSSVMYGEDNRLNIVIVKPMPRLESLFEEGPLSDNRVASLDALENLSIKMDEICETLVVFLNSFINPTDDPLWEQLYHLLCVFHGIKKYIEEETNKLREDEENAEMRTSSVVGTNNGGRPRYEIDEEQVMFLRSKHFTWKKIAQIFGICDRTLRRKRQEFTARTENFSDISEADLCEVIESIRFLTPNIGQSRLLGALRCRGFTIQRWRVRHCLRKLDPVGTALRGHVAIYRRKYNVPYPNFLWHLDGNHKLINWRMVVHACIDGFSRMVIYVSCQNNNLASTVFNLFLDGVSKYGLPKKIRTDHGLENVHVARYMLQQRGTDCGSVLTGRSVHNVRVERLHRDVHSGVLCHYALLFTFMEEEGLLNVDSEEHLLALQEVFIPRINRSLNEFVNQWNSHPVSSAGHQSPEQVFITGSLNSATSIHGNEDSPAESDETVGAGLAEDDMLDPDFIVQEELYAVFVPQTELEIPSNLSSEQFLTDDGNYGINHFITCLRAIQENNE</sequence>
<dbReference type="PROSITE" id="PS50994">
    <property type="entry name" value="INTEGRASE"/>
    <property type="match status" value="1"/>
</dbReference>
<dbReference type="OrthoDB" id="2686689at2759"/>
<dbReference type="PANTHER" id="PTHR46791:SF4">
    <property type="match status" value="1"/>
</dbReference>
<accession>A0A6S7JQD1</accession>
<dbReference type="SUPFAM" id="SSF53098">
    <property type="entry name" value="Ribonuclease H-like"/>
    <property type="match status" value="1"/>
</dbReference>
<gene>
    <name evidence="1" type="ORF">PACLA_8A026564</name>
</gene>
<evidence type="ECO:0000313" key="2">
    <source>
        <dbReference type="Proteomes" id="UP001152795"/>
    </source>
</evidence>
<evidence type="ECO:0000313" key="1">
    <source>
        <dbReference type="EMBL" id="CAB4033697.1"/>
    </source>
</evidence>
<dbReference type="InterPro" id="IPR058913">
    <property type="entry name" value="Integrase_dom_put"/>
</dbReference>
<dbReference type="PANTHER" id="PTHR46791">
    <property type="entry name" value="EXPRESSED PROTEIN"/>
    <property type="match status" value="1"/>
</dbReference>
<proteinExistence type="predicted"/>
<name>A0A6S7JQD1_PARCT</name>
<dbReference type="InterPro" id="IPR036397">
    <property type="entry name" value="RNaseH_sf"/>
</dbReference>
<dbReference type="Pfam" id="PF24545">
    <property type="entry name" value="Ig_TPPC8_1st"/>
    <property type="match status" value="1"/>
</dbReference>
<reference evidence="1" key="1">
    <citation type="submission" date="2020-04" db="EMBL/GenBank/DDBJ databases">
        <authorList>
            <person name="Alioto T."/>
            <person name="Alioto T."/>
            <person name="Gomez Garrido J."/>
        </authorList>
    </citation>
    <scope>NUCLEOTIDE SEQUENCE</scope>
    <source>
        <strain evidence="1">A484AB</strain>
    </source>
</reference>
<keyword evidence="2" id="KW-1185">Reference proteome</keyword>
<dbReference type="Gene3D" id="3.30.420.10">
    <property type="entry name" value="Ribonuclease H-like superfamily/Ribonuclease H"/>
    <property type="match status" value="1"/>
</dbReference>
<dbReference type="InterPro" id="IPR058541">
    <property type="entry name" value="Ig_TPPC8_1st"/>
</dbReference>
<dbReference type="AlphaFoldDB" id="A0A6S7JQD1"/>